<gene>
    <name evidence="2" type="ORF">SEPCBS119000_002505</name>
</gene>
<sequence>MDRVAGQSLDKLWDGFDTTQKMEIVKQLKESFAAIRDLPDSGFFGSIDKTKMRDFFFLIDQYLPSIHGPVDAKSPDYYSEENRKLRSLRMKKPVPSIEGPFDTEEALINGLLERFLAQDPERRRYTTEHYRIVLFKVLECSSRPIFTHGDLQLKNIMLQPNGRIVIIDWATSGWYPVYWEAELINDGAELSDGRRMQ</sequence>
<proteinExistence type="predicted"/>
<organism evidence="2 3">
    <name type="scientific">Sporothrix epigloea</name>
    <dbReference type="NCBI Taxonomy" id="1892477"/>
    <lineage>
        <taxon>Eukaryota</taxon>
        <taxon>Fungi</taxon>
        <taxon>Dikarya</taxon>
        <taxon>Ascomycota</taxon>
        <taxon>Pezizomycotina</taxon>
        <taxon>Sordariomycetes</taxon>
        <taxon>Sordariomycetidae</taxon>
        <taxon>Ophiostomatales</taxon>
        <taxon>Ophiostomataceae</taxon>
        <taxon>Sporothrix</taxon>
    </lineage>
</organism>
<comment type="caution">
    <text evidence="2">The sequence shown here is derived from an EMBL/GenBank/DDBJ whole genome shotgun (WGS) entry which is preliminary data.</text>
</comment>
<protein>
    <recommendedName>
        <fullName evidence="1">Aminoglycoside phosphotransferase domain-containing protein</fullName>
    </recommendedName>
</protein>
<feature type="domain" description="Aminoglycoside phosphotransferase" evidence="1">
    <location>
        <begin position="71"/>
        <end position="179"/>
    </location>
</feature>
<dbReference type="EMBL" id="CAWUON010000026">
    <property type="protein sequence ID" value="CAK7267353.1"/>
    <property type="molecule type" value="Genomic_DNA"/>
</dbReference>
<keyword evidence="3" id="KW-1185">Reference proteome</keyword>
<accession>A0ABP0DGI5</accession>
<dbReference type="Pfam" id="PF01636">
    <property type="entry name" value="APH"/>
    <property type="match status" value="1"/>
</dbReference>
<dbReference type="SUPFAM" id="SSF56112">
    <property type="entry name" value="Protein kinase-like (PK-like)"/>
    <property type="match status" value="1"/>
</dbReference>
<dbReference type="InterPro" id="IPR051678">
    <property type="entry name" value="AGP_Transferase"/>
</dbReference>
<dbReference type="Gene3D" id="3.90.1200.10">
    <property type="match status" value="1"/>
</dbReference>
<evidence type="ECO:0000313" key="2">
    <source>
        <dbReference type="EMBL" id="CAK7267353.1"/>
    </source>
</evidence>
<dbReference type="InterPro" id="IPR002575">
    <property type="entry name" value="Aminoglycoside_PTrfase"/>
</dbReference>
<evidence type="ECO:0000313" key="3">
    <source>
        <dbReference type="Proteomes" id="UP001642502"/>
    </source>
</evidence>
<name>A0ABP0DGI5_9PEZI</name>
<dbReference type="PANTHER" id="PTHR21310">
    <property type="entry name" value="AMINOGLYCOSIDE PHOSPHOTRANSFERASE-RELATED-RELATED"/>
    <property type="match status" value="1"/>
</dbReference>
<dbReference type="PANTHER" id="PTHR21310:SF48">
    <property type="entry name" value="AMINOGLYCOSIDE PHOSPHOTRANSFERASE DOMAIN-CONTAINING PROTEIN"/>
    <property type="match status" value="1"/>
</dbReference>
<dbReference type="InterPro" id="IPR011009">
    <property type="entry name" value="Kinase-like_dom_sf"/>
</dbReference>
<dbReference type="Proteomes" id="UP001642502">
    <property type="component" value="Unassembled WGS sequence"/>
</dbReference>
<reference evidence="2 3" key="1">
    <citation type="submission" date="2024-01" db="EMBL/GenBank/DDBJ databases">
        <authorList>
            <person name="Allen C."/>
            <person name="Tagirdzhanova G."/>
        </authorList>
    </citation>
    <scope>NUCLEOTIDE SEQUENCE [LARGE SCALE GENOMIC DNA]</scope>
    <source>
        <strain evidence="2 3">CBS 119000</strain>
    </source>
</reference>
<evidence type="ECO:0000259" key="1">
    <source>
        <dbReference type="Pfam" id="PF01636"/>
    </source>
</evidence>